<evidence type="ECO:0000259" key="4">
    <source>
        <dbReference type="Pfam" id="PF01753"/>
    </source>
</evidence>
<dbReference type="InParanoid" id="E2BBU9"/>
<feature type="domain" description="MYND-type" evidence="4">
    <location>
        <begin position="6"/>
        <end position="45"/>
    </location>
</feature>
<dbReference type="InterPro" id="IPR002893">
    <property type="entry name" value="Znf_MYND"/>
</dbReference>
<dbReference type="AlphaFoldDB" id="E2BBU9"/>
<dbReference type="Proteomes" id="UP000008237">
    <property type="component" value="Unassembled WGS sequence"/>
</dbReference>
<reference evidence="5 6" key="1">
    <citation type="journal article" date="2010" name="Science">
        <title>Genomic comparison of the ants Camponotus floridanus and Harpegnathos saltator.</title>
        <authorList>
            <person name="Bonasio R."/>
            <person name="Zhang G."/>
            <person name="Ye C."/>
            <person name="Mutti N.S."/>
            <person name="Fang X."/>
            <person name="Qin N."/>
            <person name="Donahue G."/>
            <person name="Yang P."/>
            <person name="Li Q."/>
            <person name="Li C."/>
            <person name="Zhang P."/>
            <person name="Huang Z."/>
            <person name="Berger S.L."/>
            <person name="Reinberg D."/>
            <person name="Wang J."/>
            <person name="Liebig J."/>
        </authorList>
    </citation>
    <scope>NUCLEOTIDE SEQUENCE [LARGE SCALE GENOMIC DNA]</scope>
    <source>
        <strain evidence="5 6">R22 G/1</strain>
    </source>
</reference>
<accession>E2BBU9</accession>
<sequence length="152" mass="18321">FHPNVCHICKKTDNGTFVTCSMCHMIYYCNKIHKNVHKGEHIQICTYIVYLLAKYKKLLHSSPLNTNEWLQSRINILKKLRRLLPRELQPYEEQMILFVKSCRTCHQQVQLRSCEICQSDYYCNEHKEEFIIEHTREHCRKLMTQFNLDITS</sequence>
<dbReference type="Pfam" id="PF01753">
    <property type="entry name" value="zf-MYND"/>
    <property type="match status" value="1"/>
</dbReference>
<dbReference type="EMBL" id="GL447151">
    <property type="protein sequence ID" value="EFN86875.1"/>
    <property type="molecule type" value="Genomic_DNA"/>
</dbReference>
<dbReference type="Gene3D" id="6.10.140.2220">
    <property type="match status" value="1"/>
</dbReference>
<keyword evidence="6" id="KW-1185">Reference proteome</keyword>
<dbReference type="GO" id="GO:0008270">
    <property type="term" value="F:zinc ion binding"/>
    <property type="evidence" value="ECO:0007669"/>
    <property type="project" value="UniProtKB-KW"/>
</dbReference>
<evidence type="ECO:0000256" key="1">
    <source>
        <dbReference type="ARBA" id="ARBA00022723"/>
    </source>
</evidence>
<feature type="non-terminal residue" evidence="5">
    <location>
        <position position="152"/>
    </location>
</feature>
<dbReference type="OrthoDB" id="5282002at2759"/>
<evidence type="ECO:0000256" key="3">
    <source>
        <dbReference type="ARBA" id="ARBA00022833"/>
    </source>
</evidence>
<keyword evidence="2" id="KW-0863">Zinc-finger</keyword>
<evidence type="ECO:0000313" key="5">
    <source>
        <dbReference type="EMBL" id="EFN86875.1"/>
    </source>
</evidence>
<keyword evidence="3" id="KW-0862">Zinc</keyword>
<protein>
    <recommendedName>
        <fullName evidence="4">MYND-type domain-containing protein</fullName>
    </recommendedName>
</protein>
<keyword evidence="1" id="KW-0479">Metal-binding</keyword>
<proteinExistence type="predicted"/>
<dbReference type="SUPFAM" id="SSF144232">
    <property type="entry name" value="HIT/MYND zinc finger-like"/>
    <property type="match status" value="1"/>
</dbReference>
<gene>
    <name evidence="5" type="ORF">EAI_01803</name>
</gene>
<evidence type="ECO:0000256" key="2">
    <source>
        <dbReference type="ARBA" id="ARBA00022771"/>
    </source>
</evidence>
<organism evidence="6">
    <name type="scientific">Harpegnathos saltator</name>
    <name type="common">Jerdon's jumping ant</name>
    <dbReference type="NCBI Taxonomy" id="610380"/>
    <lineage>
        <taxon>Eukaryota</taxon>
        <taxon>Metazoa</taxon>
        <taxon>Ecdysozoa</taxon>
        <taxon>Arthropoda</taxon>
        <taxon>Hexapoda</taxon>
        <taxon>Insecta</taxon>
        <taxon>Pterygota</taxon>
        <taxon>Neoptera</taxon>
        <taxon>Endopterygota</taxon>
        <taxon>Hymenoptera</taxon>
        <taxon>Apocrita</taxon>
        <taxon>Aculeata</taxon>
        <taxon>Formicoidea</taxon>
        <taxon>Formicidae</taxon>
        <taxon>Ponerinae</taxon>
        <taxon>Ponerini</taxon>
        <taxon>Harpegnathos</taxon>
    </lineage>
</organism>
<feature type="non-terminal residue" evidence="5">
    <location>
        <position position="1"/>
    </location>
</feature>
<name>E2BBU9_HARSA</name>
<evidence type="ECO:0000313" key="6">
    <source>
        <dbReference type="Proteomes" id="UP000008237"/>
    </source>
</evidence>